<dbReference type="AlphaFoldDB" id="A0A4Y7TPP5"/>
<dbReference type="STRING" id="71717.A0A4Y7TPP5"/>
<dbReference type="EMBL" id="QPFP01000007">
    <property type="protein sequence ID" value="TEB35542.1"/>
    <property type="molecule type" value="Genomic_DNA"/>
</dbReference>
<dbReference type="InterPro" id="IPR009959">
    <property type="entry name" value="Cyclase_SnoaL-like"/>
</dbReference>
<dbReference type="Proteomes" id="UP000298030">
    <property type="component" value="Unassembled WGS sequence"/>
</dbReference>
<keyword evidence="2" id="KW-0378">Hydrolase</keyword>
<evidence type="ECO:0000313" key="2">
    <source>
        <dbReference type="EMBL" id="TEB35542.1"/>
    </source>
</evidence>
<dbReference type="SUPFAM" id="SSF54427">
    <property type="entry name" value="NTF2-like"/>
    <property type="match status" value="1"/>
</dbReference>
<gene>
    <name evidence="2" type="ORF">FA13DRAFT_1762632</name>
</gene>
<dbReference type="Gene3D" id="3.10.450.50">
    <property type="match status" value="1"/>
</dbReference>
<dbReference type="InterPro" id="IPR032710">
    <property type="entry name" value="NTF2-like_dom_sf"/>
</dbReference>
<reference evidence="2 3" key="1">
    <citation type="journal article" date="2019" name="Nat. Ecol. Evol.">
        <title>Megaphylogeny resolves global patterns of mushroom evolution.</title>
        <authorList>
            <person name="Varga T."/>
            <person name="Krizsan K."/>
            <person name="Foldi C."/>
            <person name="Dima B."/>
            <person name="Sanchez-Garcia M."/>
            <person name="Sanchez-Ramirez S."/>
            <person name="Szollosi G.J."/>
            <person name="Szarkandi J.G."/>
            <person name="Papp V."/>
            <person name="Albert L."/>
            <person name="Andreopoulos W."/>
            <person name="Angelini C."/>
            <person name="Antonin V."/>
            <person name="Barry K.W."/>
            <person name="Bougher N.L."/>
            <person name="Buchanan P."/>
            <person name="Buyck B."/>
            <person name="Bense V."/>
            <person name="Catcheside P."/>
            <person name="Chovatia M."/>
            <person name="Cooper J."/>
            <person name="Damon W."/>
            <person name="Desjardin D."/>
            <person name="Finy P."/>
            <person name="Geml J."/>
            <person name="Haridas S."/>
            <person name="Hughes K."/>
            <person name="Justo A."/>
            <person name="Karasinski D."/>
            <person name="Kautmanova I."/>
            <person name="Kiss B."/>
            <person name="Kocsube S."/>
            <person name="Kotiranta H."/>
            <person name="LaButti K.M."/>
            <person name="Lechner B.E."/>
            <person name="Liimatainen K."/>
            <person name="Lipzen A."/>
            <person name="Lukacs Z."/>
            <person name="Mihaltcheva S."/>
            <person name="Morgado L.N."/>
            <person name="Niskanen T."/>
            <person name="Noordeloos M.E."/>
            <person name="Ohm R.A."/>
            <person name="Ortiz-Santana B."/>
            <person name="Ovrebo C."/>
            <person name="Racz N."/>
            <person name="Riley R."/>
            <person name="Savchenko A."/>
            <person name="Shiryaev A."/>
            <person name="Soop K."/>
            <person name="Spirin V."/>
            <person name="Szebenyi C."/>
            <person name="Tomsovsky M."/>
            <person name="Tulloss R.E."/>
            <person name="Uehling J."/>
            <person name="Grigoriev I.V."/>
            <person name="Vagvolgyi C."/>
            <person name="Papp T."/>
            <person name="Martin F.M."/>
            <person name="Miettinen O."/>
            <person name="Hibbett D.S."/>
            <person name="Nagy L.G."/>
        </authorList>
    </citation>
    <scope>NUCLEOTIDE SEQUENCE [LARGE SCALE GENOMIC DNA]</scope>
    <source>
        <strain evidence="2 3">FP101781</strain>
    </source>
</reference>
<evidence type="ECO:0000313" key="3">
    <source>
        <dbReference type="Proteomes" id="UP000298030"/>
    </source>
</evidence>
<proteinExistence type="predicted"/>
<dbReference type="GO" id="GO:0016787">
    <property type="term" value="F:hydrolase activity"/>
    <property type="evidence" value="ECO:0007669"/>
    <property type="project" value="UniProtKB-KW"/>
</dbReference>
<feature type="region of interest" description="Disordered" evidence="1">
    <location>
        <begin position="1"/>
        <end position="25"/>
    </location>
</feature>
<name>A0A4Y7TPP5_COPMI</name>
<comment type="caution">
    <text evidence="2">The sequence shown here is derived from an EMBL/GenBank/DDBJ whole genome shotgun (WGS) entry which is preliminary data.</text>
</comment>
<dbReference type="PANTHER" id="PTHR38436:SF3">
    <property type="entry name" value="CARBOXYMETHYLENEBUTENOLIDASE-RELATED"/>
    <property type="match status" value="1"/>
</dbReference>
<sequence>MPGPAAYDASSASEQPVTLPDAPTRRINEALSIQPPLSRRGHGPGLVLFLSNETSSAGGDKPLDPEPVQKWAEEGFAVAFVTVYPTIDVQQILAEAARALIDLGDTLDISDKFGVIVYDTNCLQEVVESVKHDERFTCVVGFGGGEDKPESSKPLLLNTTQLQSRVISAPHVEIHEYPVASPHFVIPTSGAYDPGSAALAHTRTLVFLRKHVGGPHFDLEVIWDEHTYFEFEARSVAKTMGTMVAEPYVNHIPTMTGGVGRENLTRFYRDHFIFSNPADARLQVVSRTVGPDRVSLCTDEFVYHITHDRQVDWLLPGVPATHKKLSIPMMAVVNIRGDRLYNEHIWWDQATALKQAGLLQEYISFPTPEGSGKVLRLPVAGVESAAMLLDESKGRSNEMLGEGWGMVDKKDS</sequence>
<evidence type="ECO:0000256" key="1">
    <source>
        <dbReference type="SAM" id="MobiDB-lite"/>
    </source>
</evidence>
<organism evidence="2 3">
    <name type="scientific">Coprinellus micaceus</name>
    <name type="common">Glistening ink-cap mushroom</name>
    <name type="synonym">Coprinus micaceus</name>
    <dbReference type="NCBI Taxonomy" id="71717"/>
    <lineage>
        <taxon>Eukaryota</taxon>
        <taxon>Fungi</taxon>
        <taxon>Dikarya</taxon>
        <taxon>Basidiomycota</taxon>
        <taxon>Agaricomycotina</taxon>
        <taxon>Agaricomycetes</taxon>
        <taxon>Agaricomycetidae</taxon>
        <taxon>Agaricales</taxon>
        <taxon>Agaricineae</taxon>
        <taxon>Psathyrellaceae</taxon>
        <taxon>Coprinellus</taxon>
    </lineage>
</organism>
<keyword evidence="3" id="KW-1185">Reference proteome</keyword>
<dbReference type="PANTHER" id="PTHR38436">
    <property type="entry name" value="POLYKETIDE CYCLASE SNOAL-LIKE DOMAIN"/>
    <property type="match status" value="1"/>
</dbReference>
<protein>
    <submittedName>
        <fullName evidence="2">Dienelactone hydrolase</fullName>
    </submittedName>
</protein>
<dbReference type="OrthoDB" id="5440at2759"/>
<dbReference type="GO" id="GO:0030638">
    <property type="term" value="P:polyketide metabolic process"/>
    <property type="evidence" value="ECO:0007669"/>
    <property type="project" value="InterPro"/>
</dbReference>
<accession>A0A4Y7TPP5</accession>